<feature type="transmembrane region" description="Helical" evidence="7">
    <location>
        <begin position="54"/>
        <end position="76"/>
    </location>
</feature>
<evidence type="ECO:0000313" key="10">
    <source>
        <dbReference type="Proteomes" id="UP000235005"/>
    </source>
</evidence>
<dbReference type="InterPro" id="IPR051689">
    <property type="entry name" value="Sterol_desaturase/TMEM195"/>
</dbReference>
<evidence type="ECO:0000313" key="9">
    <source>
        <dbReference type="EMBL" id="PLW70679.1"/>
    </source>
</evidence>
<keyword evidence="5" id="KW-0443">Lipid metabolism</keyword>
<dbReference type="GO" id="GO:0006643">
    <property type="term" value="P:membrane lipid metabolic process"/>
    <property type="evidence" value="ECO:0007669"/>
    <property type="project" value="TreeGrafter"/>
</dbReference>
<sequence length="308" mass="36800">MTFQQLFNEFSNDRLLYFFVPIFLLSVALEYGYSRRHSLDLYEPRDTRASFWMLLFTPIVEFLPKLGAFILFYYLHEMSPLKDIVQRQWWAWCLLLVLDDFVYYWFHRMNHEIRLFWAGHVTHHSALKMNFATALRQGVGERLHKFLFWVPLPLLGFDPLMIFTVMTINLFYQFWIHSELVDKLPAPIEYWFNTPSHHRVHHASNIRYLDCNHGGIFIIWDRLFGSFSREMPGEKPTYGLTVNITSYRPIDVATHEYQSIWRDCKRATNWVDRCRYLLLAPGWSHDGEDKRARVLRSKLGLQPGPLNG</sequence>
<dbReference type="GO" id="GO:0008610">
    <property type="term" value="P:lipid biosynthetic process"/>
    <property type="evidence" value="ECO:0007669"/>
    <property type="project" value="InterPro"/>
</dbReference>
<evidence type="ECO:0000256" key="2">
    <source>
        <dbReference type="ARBA" id="ARBA00022692"/>
    </source>
</evidence>
<feature type="transmembrane region" description="Helical" evidence="7">
    <location>
        <begin position="15"/>
        <end position="33"/>
    </location>
</feature>
<dbReference type="AlphaFoldDB" id="A0A2N5X867"/>
<dbReference type="Proteomes" id="UP000235005">
    <property type="component" value="Unassembled WGS sequence"/>
</dbReference>
<dbReference type="EMBL" id="PKUS01000001">
    <property type="protein sequence ID" value="PLW70679.1"/>
    <property type="molecule type" value="Genomic_DNA"/>
</dbReference>
<dbReference type="RefSeq" id="WP_101516980.1">
    <property type="nucleotide sequence ID" value="NZ_PKUS01000001.1"/>
</dbReference>
<dbReference type="InterPro" id="IPR006694">
    <property type="entry name" value="Fatty_acid_hydroxylase"/>
</dbReference>
<protein>
    <submittedName>
        <fullName evidence="9">Sterol desaturase family protein</fullName>
    </submittedName>
</protein>
<keyword evidence="2 7" id="KW-0812">Transmembrane</keyword>
<evidence type="ECO:0000256" key="5">
    <source>
        <dbReference type="ARBA" id="ARBA00023098"/>
    </source>
</evidence>
<dbReference type="PANTHER" id="PTHR21624">
    <property type="entry name" value="STEROL DESATURASE-RELATED PROTEIN"/>
    <property type="match status" value="1"/>
</dbReference>
<keyword evidence="3 7" id="KW-1133">Transmembrane helix</keyword>
<evidence type="ECO:0000256" key="3">
    <source>
        <dbReference type="ARBA" id="ARBA00022989"/>
    </source>
</evidence>
<evidence type="ECO:0000256" key="1">
    <source>
        <dbReference type="ARBA" id="ARBA00004127"/>
    </source>
</evidence>
<comment type="subcellular location">
    <subcellularLocation>
        <location evidence="1">Endomembrane system</location>
        <topology evidence="1">Multi-pass membrane protein</topology>
    </subcellularLocation>
</comment>
<dbReference type="PANTHER" id="PTHR21624:SF1">
    <property type="entry name" value="ALKYLGLYCEROL MONOOXYGENASE"/>
    <property type="match status" value="1"/>
</dbReference>
<comment type="caution">
    <text evidence="9">The sequence shown here is derived from an EMBL/GenBank/DDBJ whole genome shotgun (WGS) entry which is preliminary data.</text>
</comment>
<dbReference type="Pfam" id="PF04116">
    <property type="entry name" value="FA_hydroxylase"/>
    <property type="match status" value="1"/>
</dbReference>
<gene>
    <name evidence="9" type="ORF">C0039_00670</name>
</gene>
<evidence type="ECO:0000256" key="6">
    <source>
        <dbReference type="ARBA" id="ARBA00023136"/>
    </source>
</evidence>
<keyword evidence="10" id="KW-1185">Reference proteome</keyword>
<dbReference type="OrthoDB" id="9770329at2"/>
<dbReference type="GO" id="GO:0050479">
    <property type="term" value="F:glyceryl-ether monooxygenase activity"/>
    <property type="evidence" value="ECO:0007669"/>
    <property type="project" value="TreeGrafter"/>
</dbReference>
<organism evidence="9 10">
    <name type="scientific">Pseudohalioglobus lutimaris</name>
    <dbReference type="NCBI Taxonomy" id="1737061"/>
    <lineage>
        <taxon>Bacteria</taxon>
        <taxon>Pseudomonadati</taxon>
        <taxon>Pseudomonadota</taxon>
        <taxon>Gammaproteobacteria</taxon>
        <taxon>Cellvibrionales</taxon>
        <taxon>Halieaceae</taxon>
        <taxon>Pseudohalioglobus</taxon>
    </lineage>
</organism>
<feature type="transmembrane region" description="Helical" evidence="7">
    <location>
        <begin position="88"/>
        <end position="106"/>
    </location>
</feature>
<proteinExistence type="predicted"/>
<evidence type="ECO:0000256" key="7">
    <source>
        <dbReference type="SAM" id="Phobius"/>
    </source>
</evidence>
<keyword evidence="6 7" id="KW-0472">Membrane</keyword>
<dbReference type="GO" id="GO:0005506">
    <property type="term" value="F:iron ion binding"/>
    <property type="evidence" value="ECO:0007669"/>
    <property type="project" value="InterPro"/>
</dbReference>
<feature type="transmembrane region" description="Helical" evidence="7">
    <location>
        <begin position="146"/>
        <end position="175"/>
    </location>
</feature>
<evidence type="ECO:0000256" key="4">
    <source>
        <dbReference type="ARBA" id="ARBA00023002"/>
    </source>
</evidence>
<accession>A0A2N5X867</accession>
<dbReference type="GO" id="GO:0016020">
    <property type="term" value="C:membrane"/>
    <property type="evidence" value="ECO:0007669"/>
    <property type="project" value="GOC"/>
</dbReference>
<name>A0A2N5X867_9GAMM</name>
<evidence type="ECO:0000259" key="8">
    <source>
        <dbReference type="Pfam" id="PF04116"/>
    </source>
</evidence>
<dbReference type="GO" id="GO:0012505">
    <property type="term" value="C:endomembrane system"/>
    <property type="evidence" value="ECO:0007669"/>
    <property type="project" value="UniProtKB-SubCell"/>
</dbReference>
<keyword evidence="4" id="KW-0560">Oxidoreductase</keyword>
<feature type="domain" description="Fatty acid hydroxylase" evidence="8">
    <location>
        <begin position="92"/>
        <end position="226"/>
    </location>
</feature>
<reference evidence="9 10" key="1">
    <citation type="submission" date="2018-01" db="EMBL/GenBank/DDBJ databases">
        <title>The draft genome sequence of Halioglobus lutimaris HF004.</title>
        <authorList>
            <person name="Du Z.-J."/>
            <person name="Shi M.-J."/>
        </authorList>
    </citation>
    <scope>NUCLEOTIDE SEQUENCE [LARGE SCALE GENOMIC DNA]</scope>
    <source>
        <strain evidence="9 10">HF004</strain>
    </source>
</reference>